<protein>
    <submittedName>
        <fullName evidence="2">Uncharacterized protein</fullName>
    </submittedName>
</protein>
<evidence type="ECO:0000313" key="3">
    <source>
        <dbReference type="Proteomes" id="UP001501009"/>
    </source>
</evidence>
<proteinExistence type="predicted"/>
<comment type="caution">
    <text evidence="2">The sequence shown here is derived from an EMBL/GenBank/DDBJ whole genome shotgun (WGS) entry which is preliminary data.</text>
</comment>
<keyword evidence="3" id="KW-1185">Reference proteome</keyword>
<gene>
    <name evidence="2" type="ORF">GCM10022403_003360</name>
</gene>
<feature type="compositionally biased region" description="Low complexity" evidence="1">
    <location>
        <begin position="44"/>
        <end position="58"/>
    </location>
</feature>
<sequence length="132" mass="14316">MYGRGRPTRGNAHKSERQPVPVRKGMRQPQHAEAAGTQIGGVSQVDQDGGAAGADRAVQQSAQVRFGGRADLRMHLDHHAVGVAMDDERRGPPAPISRSARPQPVRHHVPPTGRECHRRTEGMRNAPRHGAP</sequence>
<name>A0ABP7GPI2_9ACTN</name>
<dbReference type="EMBL" id="BAABDE010000002">
    <property type="protein sequence ID" value="GAA3771361.1"/>
    <property type="molecule type" value="Genomic_DNA"/>
</dbReference>
<evidence type="ECO:0000313" key="2">
    <source>
        <dbReference type="EMBL" id="GAA3771361.1"/>
    </source>
</evidence>
<organism evidence="2 3">
    <name type="scientific">Streptomyces coacervatus</name>
    <dbReference type="NCBI Taxonomy" id="647381"/>
    <lineage>
        <taxon>Bacteria</taxon>
        <taxon>Bacillati</taxon>
        <taxon>Actinomycetota</taxon>
        <taxon>Actinomycetes</taxon>
        <taxon>Kitasatosporales</taxon>
        <taxon>Streptomycetaceae</taxon>
        <taxon>Streptomyces</taxon>
    </lineage>
</organism>
<feature type="region of interest" description="Disordered" evidence="1">
    <location>
        <begin position="82"/>
        <end position="132"/>
    </location>
</feature>
<evidence type="ECO:0000256" key="1">
    <source>
        <dbReference type="SAM" id="MobiDB-lite"/>
    </source>
</evidence>
<reference evidence="3" key="1">
    <citation type="journal article" date="2019" name="Int. J. Syst. Evol. Microbiol.">
        <title>The Global Catalogue of Microorganisms (GCM) 10K type strain sequencing project: providing services to taxonomists for standard genome sequencing and annotation.</title>
        <authorList>
            <consortium name="The Broad Institute Genomics Platform"/>
            <consortium name="The Broad Institute Genome Sequencing Center for Infectious Disease"/>
            <person name="Wu L."/>
            <person name="Ma J."/>
        </authorList>
    </citation>
    <scope>NUCLEOTIDE SEQUENCE [LARGE SCALE GENOMIC DNA]</scope>
    <source>
        <strain evidence="3">JCM 17138</strain>
    </source>
</reference>
<feature type="compositionally biased region" description="Basic and acidic residues" evidence="1">
    <location>
        <begin position="82"/>
        <end position="91"/>
    </location>
</feature>
<dbReference type="Proteomes" id="UP001501009">
    <property type="component" value="Unassembled WGS sequence"/>
</dbReference>
<feature type="region of interest" description="Disordered" evidence="1">
    <location>
        <begin position="1"/>
        <end position="58"/>
    </location>
</feature>
<accession>A0ABP7GPI2</accession>